<accession>A0A8R1TMU8</accession>
<name>A0A8R1TMU8_ONCVO</name>
<dbReference type="EnsemblMetazoa" id="OVOC12560.1">
    <property type="protein sequence ID" value="OVOC12560.1"/>
    <property type="gene ID" value="WBGene00249369"/>
</dbReference>
<organism evidence="3 4">
    <name type="scientific">Onchocerca volvulus</name>
    <dbReference type="NCBI Taxonomy" id="6282"/>
    <lineage>
        <taxon>Eukaryota</taxon>
        <taxon>Metazoa</taxon>
        <taxon>Ecdysozoa</taxon>
        <taxon>Nematoda</taxon>
        <taxon>Chromadorea</taxon>
        <taxon>Rhabditida</taxon>
        <taxon>Spirurina</taxon>
        <taxon>Spiruromorpha</taxon>
        <taxon>Filarioidea</taxon>
        <taxon>Onchocercidae</taxon>
        <taxon>Onchocerca</taxon>
    </lineage>
</organism>
<reference evidence="3" key="2">
    <citation type="submission" date="2022-06" db="UniProtKB">
        <authorList>
            <consortium name="EnsemblMetazoa"/>
        </authorList>
    </citation>
    <scope>IDENTIFICATION</scope>
</reference>
<dbReference type="Gene3D" id="2.30.110.10">
    <property type="entry name" value="Electron Transport, Fmn-binding Protein, Chain A"/>
    <property type="match status" value="1"/>
</dbReference>
<feature type="signal peptide" evidence="1">
    <location>
        <begin position="1"/>
        <end position="16"/>
    </location>
</feature>
<dbReference type="InterPro" id="IPR019576">
    <property type="entry name" value="Pyridoxamine_oxidase_dimer_C"/>
</dbReference>
<protein>
    <submittedName>
        <fullName evidence="3">PNP_phzG_C domain-containing protein</fullName>
    </submittedName>
</protein>
<evidence type="ECO:0000256" key="1">
    <source>
        <dbReference type="SAM" id="SignalP"/>
    </source>
</evidence>
<evidence type="ECO:0000313" key="4">
    <source>
        <dbReference type="Proteomes" id="UP000024404"/>
    </source>
</evidence>
<feature type="chain" id="PRO_5035720768" evidence="1">
    <location>
        <begin position="17"/>
        <end position="76"/>
    </location>
</feature>
<dbReference type="Proteomes" id="UP000024404">
    <property type="component" value="Unassembled WGS sequence"/>
</dbReference>
<dbReference type="EMBL" id="CMVM020000524">
    <property type="status" value="NOT_ANNOTATED_CDS"/>
    <property type="molecule type" value="Genomic_DNA"/>
</dbReference>
<evidence type="ECO:0000313" key="3">
    <source>
        <dbReference type="EnsemblMetazoa" id="OVOC12560.1"/>
    </source>
</evidence>
<dbReference type="SUPFAM" id="SSF50475">
    <property type="entry name" value="FMN-binding split barrel"/>
    <property type="match status" value="1"/>
</dbReference>
<feature type="domain" description="Pyridoxine 5'-phosphate oxidase dimerisation C-terminal" evidence="2">
    <location>
        <begin position="39"/>
        <end position="76"/>
    </location>
</feature>
<evidence type="ECO:0000259" key="2">
    <source>
        <dbReference type="Pfam" id="PF10590"/>
    </source>
</evidence>
<sequence>MSTSIFLFFFLQYLEGKKEEFEKLVIEKGESKIARPQDWGGHRLRPDYFEFWQGHSNRIDDQSADGTEWLTKHLSP</sequence>
<dbReference type="InterPro" id="IPR012349">
    <property type="entry name" value="Split_barrel_FMN-bd"/>
</dbReference>
<dbReference type="AlphaFoldDB" id="A0A8R1TMU8"/>
<keyword evidence="1" id="KW-0732">Signal</keyword>
<reference evidence="4" key="1">
    <citation type="submission" date="2013-10" db="EMBL/GenBank/DDBJ databases">
        <title>Genome sequencing of Onchocerca volvulus.</title>
        <authorList>
            <person name="Cotton J."/>
            <person name="Tsai J."/>
            <person name="Stanley E."/>
            <person name="Tracey A."/>
            <person name="Holroyd N."/>
            <person name="Lustigman S."/>
            <person name="Berriman M."/>
        </authorList>
    </citation>
    <scope>NUCLEOTIDE SEQUENCE</scope>
</reference>
<proteinExistence type="predicted"/>
<keyword evidence="4" id="KW-1185">Reference proteome</keyword>
<dbReference type="Pfam" id="PF10590">
    <property type="entry name" value="PNP_phzG_C"/>
    <property type="match status" value="1"/>
</dbReference>
<dbReference type="OMA" id="AMEPMTH"/>